<feature type="repeat" description="ANK" evidence="3">
    <location>
        <begin position="261"/>
        <end position="293"/>
    </location>
</feature>
<dbReference type="PANTHER" id="PTHR24171">
    <property type="entry name" value="ANKYRIN REPEAT DOMAIN-CONTAINING PROTEIN 39-RELATED"/>
    <property type="match status" value="1"/>
</dbReference>
<dbReference type="OrthoDB" id="20872at2759"/>
<comment type="caution">
    <text evidence="5">The sequence shown here is derived from an EMBL/GenBank/DDBJ whole genome shotgun (WGS) entry which is preliminary data.</text>
</comment>
<protein>
    <recommendedName>
        <fullName evidence="4">DZIP3-like HEPN domain-containing protein</fullName>
    </recommendedName>
</protein>
<keyword evidence="1" id="KW-0677">Repeat</keyword>
<dbReference type="EMBL" id="CAJPWZ010002931">
    <property type="protein sequence ID" value="CAG2248281.1"/>
    <property type="molecule type" value="Genomic_DNA"/>
</dbReference>
<dbReference type="Gene3D" id="1.25.40.20">
    <property type="entry name" value="Ankyrin repeat-containing domain"/>
    <property type="match status" value="2"/>
</dbReference>
<gene>
    <name evidence="5" type="ORF">MEDL_60136</name>
</gene>
<feature type="repeat" description="ANK" evidence="3">
    <location>
        <begin position="228"/>
        <end position="260"/>
    </location>
</feature>
<dbReference type="Pfam" id="PF00023">
    <property type="entry name" value="Ank"/>
    <property type="match status" value="1"/>
</dbReference>
<keyword evidence="2 3" id="KW-0040">ANK repeat</keyword>
<name>A0A8S3URF5_MYTED</name>
<dbReference type="PROSITE" id="PS50297">
    <property type="entry name" value="ANK_REP_REGION"/>
    <property type="match status" value="4"/>
</dbReference>
<dbReference type="AlphaFoldDB" id="A0A8S3URF5"/>
<dbReference type="SUPFAM" id="SSF48403">
    <property type="entry name" value="Ankyrin repeat"/>
    <property type="match status" value="1"/>
</dbReference>
<dbReference type="Pfam" id="PF13637">
    <property type="entry name" value="Ank_4"/>
    <property type="match status" value="1"/>
</dbReference>
<feature type="repeat" description="ANK" evidence="3">
    <location>
        <begin position="294"/>
        <end position="326"/>
    </location>
</feature>
<evidence type="ECO:0000313" key="6">
    <source>
        <dbReference type="Proteomes" id="UP000683360"/>
    </source>
</evidence>
<dbReference type="InterPro" id="IPR041249">
    <property type="entry name" value="HEPN_DZIP3"/>
</dbReference>
<feature type="repeat" description="ANK" evidence="3">
    <location>
        <begin position="327"/>
        <end position="359"/>
    </location>
</feature>
<keyword evidence="6" id="KW-1185">Reference proteome</keyword>
<organism evidence="5 6">
    <name type="scientific">Mytilus edulis</name>
    <name type="common">Blue mussel</name>
    <dbReference type="NCBI Taxonomy" id="6550"/>
    <lineage>
        <taxon>Eukaryota</taxon>
        <taxon>Metazoa</taxon>
        <taxon>Spiralia</taxon>
        <taxon>Lophotrochozoa</taxon>
        <taxon>Mollusca</taxon>
        <taxon>Bivalvia</taxon>
        <taxon>Autobranchia</taxon>
        <taxon>Pteriomorphia</taxon>
        <taxon>Mytilida</taxon>
        <taxon>Mytiloidea</taxon>
        <taxon>Mytilidae</taxon>
        <taxon>Mytilinae</taxon>
        <taxon>Mytilus</taxon>
    </lineage>
</organism>
<dbReference type="InterPro" id="IPR002110">
    <property type="entry name" value="Ankyrin_rpt"/>
</dbReference>
<evidence type="ECO:0000256" key="3">
    <source>
        <dbReference type="PROSITE-ProRule" id="PRU00023"/>
    </source>
</evidence>
<reference evidence="5" key="1">
    <citation type="submission" date="2021-03" db="EMBL/GenBank/DDBJ databases">
        <authorList>
            <person name="Bekaert M."/>
        </authorList>
    </citation>
    <scope>NUCLEOTIDE SEQUENCE</scope>
</reference>
<sequence>MESKSKKDEGDDDLISISLEEENHARLYLLLFGISEQAVRALFDREFDPSCLHDTLKKESYKLNDLKNKRIINKSQWRLLFPVKGEPQSSKFDVTLMNALLTNLANLSPYDKLPLLIDTSISADLARIRYYRNYISHESLKEGETINVTEAWDDISGAVRRLGGKQMHDVCTDLKTKSLDRSTVPWNIRVQINSKLSEWRINDTREGHIEVVLELLQNKADVNKCSDKGASPLMVACWHNNIEIVKLLLEHTADINMRDDNGMSPLFIACQNNHIETVKTLLDNKADIDICNLNGISPLGVACQLNRIEIVNMLLQNRADINKFTDTGLSPLMVACFQNNIEMLKILLEKNANINMRAKNGVSPLFLACQKIILE</sequence>
<dbReference type="InterPro" id="IPR036770">
    <property type="entry name" value="Ankyrin_rpt-contain_sf"/>
</dbReference>
<evidence type="ECO:0000259" key="4">
    <source>
        <dbReference type="Pfam" id="PF18738"/>
    </source>
</evidence>
<dbReference type="Pfam" id="PF18738">
    <property type="entry name" value="HEPN_DZIP3"/>
    <property type="match status" value="1"/>
</dbReference>
<proteinExistence type="predicted"/>
<feature type="domain" description="DZIP3-like HEPN" evidence="4">
    <location>
        <begin position="50"/>
        <end position="182"/>
    </location>
</feature>
<dbReference type="SMART" id="SM00248">
    <property type="entry name" value="ANK"/>
    <property type="match status" value="5"/>
</dbReference>
<dbReference type="PANTHER" id="PTHR24171:SF8">
    <property type="entry name" value="BRCA1-ASSOCIATED RING DOMAIN PROTEIN 1"/>
    <property type="match status" value="1"/>
</dbReference>
<dbReference type="PROSITE" id="PS50088">
    <property type="entry name" value="ANK_REPEAT"/>
    <property type="match status" value="4"/>
</dbReference>
<accession>A0A8S3URF5</accession>
<evidence type="ECO:0000256" key="1">
    <source>
        <dbReference type="ARBA" id="ARBA00022737"/>
    </source>
</evidence>
<dbReference type="Proteomes" id="UP000683360">
    <property type="component" value="Unassembled WGS sequence"/>
</dbReference>
<dbReference type="Pfam" id="PF12796">
    <property type="entry name" value="Ank_2"/>
    <property type="match status" value="1"/>
</dbReference>
<evidence type="ECO:0000313" key="5">
    <source>
        <dbReference type="EMBL" id="CAG2248281.1"/>
    </source>
</evidence>
<evidence type="ECO:0000256" key="2">
    <source>
        <dbReference type="ARBA" id="ARBA00023043"/>
    </source>
</evidence>